<dbReference type="Proteomes" id="UP001159042">
    <property type="component" value="Unassembled WGS sequence"/>
</dbReference>
<accession>A0AAV8W5L0</accession>
<evidence type="ECO:0000313" key="3">
    <source>
        <dbReference type="Proteomes" id="UP001159042"/>
    </source>
</evidence>
<keyword evidence="3" id="KW-1185">Reference proteome</keyword>
<feature type="non-terminal residue" evidence="2">
    <location>
        <position position="67"/>
    </location>
</feature>
<gene>
    <name evidence="2" type="ORF">NQ315_008399</name>
</gene>
<feature type="compositionally biased region" description="Polar residues" evidence="1">
    <location>
        <begin position="10"/>
        <end position="28"/>
    </location>
</feature>
<proteinExistence type="predicted"/>
<reference evidence="2 3" key="1">
    <citation type="journal article" date="2023" name="Insect Mol. Biol.">
        <title>Genome sequencing provides insights into the evolution of gene families encoding plant cell wall-degrading enzymes in longhorned beetles.</title>
        <authorList>
            <person name="Shin N.R."/>
            <person name="Okamura Y."/>
            <person name="Kirsch R."/>
            <person name="Pauchet Y."/>
        </authorList>
    </citation>
    <scope>NUCLEOTIDE SEQUENCE [LARGE SCALE GENOMIC DNA]</scope>
    <source>
        <strain evidence="2">EAD_L_NR</strain>
    </source>
</reference>
<dbReference type="AlphaFoldDB" id="A0AAV8W5L0"/>
<feature type="compositionally biased region" description="Basic and acidic residues" evidence="1">
    <location>
        <begin position="29"/>
        <end position="41"/>
    </location>
</feature>
<feature type="region of interest" description="Disordered" evidence="1">
    <location>
        <begin position="1"/>
        <end position="67"/>
    </location>
</feature>
<protein>
    <submittedName>
        <fullName evidence="2">Uncharacterized protein</fullName>
    </submittedName>
</protein>
<evidence type="ECO:0000313" key="2">
    <source>
        <dbReference type="EMBL" id="KAJ8921774.1"/>
    </source>
</evidence>
<comment type="caution">
    <text evidence="2">The sequence shown here is derived from an EMBL/GenBank/DDBJ whole genome shotgun (WGS) entry which is preliminary data.</text>
</comment>
<organism evidence="2 3">
    <name type="scientific">Exocentrus adspersus</name>
    <dbReference type="NCBI Taxonomy" id="1586481"/>
    <lineage>
        <taxon>Eukaryota</taxon>
        <taxon>Metazoa</taxon>
        <taxon>Ecdysozoa</taxon>
        <taxon>Arthropoda</taxon>
        <taxon>Hexapoda</taxon>
        <taxon>Insecta</taxon>
        <taxon>Pterygota</taxon>
        <taxon>Neoptera</taxon>
        <taxon>Endopterygota</taxon>
        <taxon>Coleoptera</taxon>
        <taxon>Polyphaga</taxon>
        <taxon>Cucujiformia</taxon>
        <taxon>Chrysomeloidea</taxon>
        <taxon>Cerambycidae</taxon>
        <taxon>Lamiinae</taxon>
        <taxon>Acanthocinini</taxon>
        <taxon>Exocentrus</taxon>
    </lineage>
</organism>
<feature type="compositionally biased region" description="Basic residues" evidence="1">
    <location>
        <begin position="42"/>
        <end position="67"/>
    </location>
</feature>
<dbReference type="EMBL" id="JANEYG010000008">
    <property type="protein sequence ID" value="KAJ8921774.1"/>
    <property type="molecule type" value="Genomic_DNA"/>
</dbReference>
<evidence type="ECO:0000256" key="1">
    <source>
        <dbReference type="SAM" id="MobiDB-lite"/>
    </source>
</evidence>
<name>A0AAV8W5L0_9CUCU</name>
<sequence>MLFISKIESENTINGDQSDAHMSTLSQSSKEDHSISEGSPKKDKKKKKGLRTPSFLKKKKEKKFAKH</sequence>